<keyword evidence="10" id="KW-1185">Reference proteome</keyword>
<evidence type="ECO:0000313" key="10">
    <source>
        <dbReference type="Proteomes" id="UP000092809"/>
    </source>
</evidence>
<protein>
    <recommendedName>
        <fullName evidence="4 8">Ribosomal RNA small subunit methyltransferase D</fullName>
        <ecNumber evidence="3 8">2.1.1.171</ecNumber>
    </recommendedName>
</protein>
<evidence type="ECO:0000256" key="1">
    <source>
        <dbReference type="ARBA" id="ARBA00002649"/>
    </source>
</evidence>
<dbReference type="EC" id="2.1.1.171" evidence="3 8"/>
<keyword evidence="5 8" id="KW-0489">Methyltransferase</keyword>
<dbReference type="PATRIC" id="fig|1835721.3.peg.107"/>
<evidence type="ECO:0000256" key="3">
    <source>
        <dbReference type="ARBA" id="ARBA00012141"/>
    </source>
</evidence>
<dbReference type="InterPro" id="IPR004398">
    <property type="entry name" value="RNA_MeTrfase_RsmD"/>
</dbReference>
<evidence type="ECO:0000256" key="6">
    <source>
        <dbReference type="ARBA" id="ARBA00022679"/>
    </source>
</evidence>
<dbReference type="EMBL" id="LT594522">
    <property type="protein sequence ID" value="SBT81983.1"/>
    <property type="molecule type" value="Genomic_DNA"/>
</dbReference>
<proteinExistence type="inferred from homology"/>
<dbReference type="PANTHER" id="PTHR43542">
    <property type="entry name" value="METHYLTRANSFERASE"/>
    <property type="match status" value="1"/>
</dbReference>
<evidence type="ECO:0000256" key="7">
    <source>
        <dbReference type="ARBA" id="ARBA00048326"/>
    </source>
</evidence>
<dbReference type="InterPro" id="IPR002052">
    <property type="entry name" value="DNA_methylase_N6_adenine_CS"/>
</dbReference>
<evidence type="ECO:0000256" key="8">
    <source>
        <dbReference type="PIRNR" id="PIRNR004553"/>
    </source>
</evidence>
<comment type="function">
    <text evidence="1 8">Specifically methylates the guanine in position 966 of 16S rRNA in the assembled 30S particle.</text>
</comment>
<dbReference type="PROSITE" id="PS00092">
    <property type="entry name" value="N6_MTASE"/>
    <property type="match status" value="1"/>
</dbReference>
<organism evidence="9 10">
    <name type="scientific">secondary endosymbiont of Trabutina mannipara</name>
    <dbReference type="NCBI Taxonomy" id="1835721"/>
    <lineage>
        <taxon>Bacteria</taxon>
        <taxon>Pseudomonadati</taxon>
        <taxon>Pseudomonadota</taxon>
        <taxon>Gammaproteobacteria</taxon>
        <taxon>Enterobacterales</taxon>
        <taxon>Enterobacteriaceae</taxon>
    </lineage>
</organism>
<dbReference type="NCBIfam" id="TIGR00095">
    <property type="entry name" value="16S rRNA (guanine(966)-N(2))-methyltransferase RsmD"/>
    <property type="match status" value="1"/>
</dbReference>
<dbReference type="GO" id="GO:0003676">
    <property type="term" value="F:nucleic acid binding"/>
    <property type="evidence" value="ECO:0007669"/>
    <property type="project" value="InterPro"/>
</dbReference>
<dbReference type="GO" id="GO:0052913">
    <property type="term" value="F:16S rRNA (guanine(966)-N(2))-methyltransferase activity"/>
    <property type="evidence" value="ECO:0007669"/>
    <property type="project" value="UniProtKB-EC"/>
</dbReference>
<sequence length="197" mass="22450">MIFKKNKKFTNNCPTGIIRIIGGMWRGSKILVPNRTALRPTPNRVRETLFNWLAPFIRGAHCLDCFAGSGALGIEALSRAAASVTLIEQDRLISQQLLNKLQLLQTKQAQVITTDTNLWLAHSSDANKFDIVFIDPPFNQGMISKTVAFLEYYNHLAKKSWIYIETEKKGTYSIPINWKIYKEKVAGKVAYRLYLRT</sequence>
<dbReference type="PANTHER" id="PTHR43542:SF1">
    <property type="entry name" value="METHYLTRANSFERASE"/>
    <property type="match status" value="1"/>
</dbReference>
<dbReference type="KEGG" id="senm:TRABTM_A_01220"/>
<dbReference type="Pfam" id="PF03602">
    <property type="entry name" value="Cons_hypoth95"/>
    <property type="match status" value="1"/>
</dbReference>
<reference evidence="10" key="1">
    <citation type="submission" date="2016-06" db="EMBL/GenBank/DDBJ databases">
        <authorList>
            <person name="Szabo Gitta"/>
        </authorList>
    </citation>
    <scope>NUCLEOTIDE SEQUENCE [LARGE SCALE GENOMIC DNA]</scope>
</reference>
<keyword evidence="8" id="KW-0949">S-adenosyl-L-methionine</keyword>
<comment type="catalytic activity">
    <reaction evidence="7 8">
        <text>guanosine(966) in 16S rRNA + S-adenosyl-L-methionine = N(2)-methylguanosine(966) in 16S rRNA + S-adenosyl-L-homocysteine + H(+)</text>
        <dbReference type="Rhea" id="RHEA:23548"/>
        <dbReference type="Rhea" id="RHEA-COMP:10211"/>
        <dbReference type="Rhea" id="RHEA-COMP:10212"/>
        <dbReference type="ChEBI" id="CHEBI:15378"/>
        <dbReference type="ChEBI" id="CHEBI:57856"/>
        <dbReference type="ChEBI" id="CHEBI:59789"/>
        <dbReference type="ChEBI" id="CHEBI:74269"/>
        <dbReference type="ChEBI" id="CHEBI:74481"/>
        <dbReference type="EC" id="2.1.1.171"/>
    </reaction>
</comment>
<evidence type="ECO:0000256" key="2">
    <source>
        <dbReference type="ARBA" id="ARBA00005269"/>
    </source>
</evidence>
<gene>
    <name evidence="9" type="primary">rsmD</name>
    <name evidence="9" type="ORF">TRABTM_A_01220</name>
</gene>
<keyword evidence="6 8" id="KW-0808">Transferase</keyword>
<evidence type="ECO:0000313" key="9">
    <source>
        <dbReference type="EMBL" id="SBT81983.1"/>
    </source>
</evidence>
<dbReference type="SUPFAM" id="SSF53335">
    <property type="entry name" value="S-adenosyl-L-methionine-dependent methyltransferases"/>
    <property type="match status" value="1"/>
</dbReference>
<name>A0A1C3L3W9_9ENTR</name>
<dbReference type="PIRSF" id="PIRSF004553">
    <property type="entry name" value="CHP00095"/>
    <property type="match status" value="1"/>
</dbReference>
<dbReference type="InterPro" id="IPR029063">
    <property type="entry name" value="SAM-dependent_MTases_sf"/>
</dbReference>
<comment type="similarity">
    <text evidence="2 8">Belongs to the methyltransferase superfamily. RsmD family.</text>
</comment>
<accession>A0A1C3L3W9</accession>
<keyword evidence="8" id="KW-0698">rRNA processing</keyword>
<evidence type="ECO:0000256" key="5">
    <source>
        <dbReference type="ARBA" id="ARBA00022603"/>
    </source>
</evidence>
<dbReference type="Gene3D" id="3.40.50.150">
    <property type="entry name" value="Vaccinia Virus protein VP39"/>
    <property type="match status" value="1"/>
</dbReference>
<dbReference type="Proteomes" id="UP000092809">
    <property type="component" value="Chromosome I"/>
</dbReference>
<dbReference type="AlphaFoldDB" id="A0A1C3L3W9"/>
<dbReference type="STRING" id="1835721.TRABTM_A_01220"/>
<evidence type="ECO:0000256" key="4">
    <source>
        <dbReference type="ARBA" id="ARBA00013682"/>
    </source>
</evidence>
<dbReference type="CDD" id="cd02440">
    <property type="entry name" value="AdoMet_MTases"/>
    <property type="match status" value="1"/>
</dbReference>